<accession>E6W6C4</accession>
<dbReference type="EMBL" id="CP002432">
    <property type="protein sequence ID" value="ADU66160.1"/>
    <property type="molecule type" value="Genomic_DNA"/>
</dbReference>
<reference evidence="1 2" key="1">
    <citation type="submission" date="2010-12" db="EMBL/GenBank/DDBJ databases">
        <title>Complete sequence of Desulfurispirillum indicum S5.</title>
        <authorList>
            <consortium name="US DOE Joint Genome Institute"/>
            <person name="Lucas S."/>
            <person name="Copeland A."/>
            <person name="Lapidus A."/>
            <person name="Cheng J.-F."/>
            <person name="Goodwin L."/>
            <person name="Pitluck S."/>
            <person name="Chertkov O."/>
            <person name="Held B."/>
            <person name="Detter J.C."/>
            <person name="Han C."/>
            <person name="Tapia R."/>
            <person name="Land M."/>
            <person name="Hauser L."/>
            <person name="Kyrpides N."/>
            <person name="Ivanova N."/>
            <person name="Mikhailova N."/>
            <person name="Haggblom M."/>
            <person name="Rauschenbach I."/>
            <person name="Bini E."/>
            <person name="Woyke T."/>
        </authorList>
    </citation>
    <scope>NUCLEOTIDE SEQUENCE [LARGE SCALE GENOMIC DNA]</scope>
    <source>
        <strain evidence="2">ATCC BAA-1389 / DSM 22839 / S5</strain>
    </source>
</reference>
<sequence>MKRTKRVEIFKHEILGIFFRTINGVSNHFGMTFDTVPYGSVLIGERWLPQGGHHV</sequence>
<dbReference type="Proteomes" id="UP000002572">
    <property type="component" value="Chromosome"/>
</dbReference>
<dbReference type="AlphaFoldDB" id="E6W6C4"/>
<protein>
    <submittedName>
        <fullName evidence="1">Uncharacterized protein</fullName>
    </submittedName>
</protein>
<organism evidence="1 2">
    <name type="scientific">Desulfurispirillum indicum (strain ATCC BAA-1389 / DSM 22839 / S5)</name>
    <dbReference type="NCBI Taxonomy" id="653733"/>
    <lineage>
        <taxon>Bacteria</taxon>
        <taxon>Pseudomonadati</taxon>
        <taxon>Chrysiogenota</taxon>
        <taxon>Chrysiogenia</taxon>
        <taxon>Chrysiogenales</taxon>
        <taxon>Chrysiogenaceae</taxon>
        <taxon>Desulfurispirillum</taxon>
    </lineage>
</organism>
<dbReference type="InParanoid" id="E6W6C4"/>
<keyword evidence="2" id="KW-1185">Reference proteome</keyword>
<name>E6W6C4_DESIS</name>
<evidence type="ECO:0000313" key="2">
    <source>
        <dbReference type="Proteomes" id="UP000002572"/>
    </source>
</evidence>
<gene>
    <name evidence="1" type="ordered locus">Selin_1426</name>
</gene>
<evidence type="ECO:0000313" key="1">
    <source>
        <dbReference type="EMBL" id="ADU66160.1"/>
    </source>
</evidence>
<dbReference type="KEGG" id="din:Selin_1426"/>
<proteinExistence type="predicted"/>
<dbReference type="HOGENOM" id="CLU_3024706_0_0_0"/>